<organism evidence="2 3">
    <name type="scientific">Dryococelus australis</name>
    <dbReference type="NCBI Taxonomy" id="614101"/>
    <lineage>
        <taxon>Eukaryota</taxon>
        <taxon>Metazoa</taxon>
        <taxon>Ecdysozoa</taxon>
        <taxon>Arthropoda</taxon>
        <taxon>Hexapoda</taxon>
        <taxon>Insecta</taxon>
        <taxon>Pterygota</taxon>
        <taxon>Neoptera</taxon>
        <taxon>Polyneoptera</taxon>
        <taxon>Phasmatodea</taxon>
        <taxon>Verophasmatodea</taxon>
        <taxon>Anareolatae</taxon>
        <taxon>Phasmatidae</taxon>
        <taxon>Eurycanthinae</taxon>
        <taxon>Dryococelus</taxon>
    </lineage>
</organism>
<reference evidence="2 3" key="1">
    <citation type="submission" date="2023-02" db="EMBL/GenBank/DDBJ databases">
        <title>LHISI_Scaffold_Assembly.</title>
        <authorList>
            <person name="Stuart O.P."/>
            <person name="Cleave R."/>
            <person name="Magrath M.J.L."/>
            <person name="Mikheyev A.S."/>
        </authorList>
    </citation>
    <scope>NUCLEOTIDE SEQUENCE [LARGE SCALE GENOMIC DNA]</scope>
    <source>
        <strain evidence="2">Daus_M_001</strain>
        <tissue evidence="2">Leg muscle</tissue>
    </source>
</reference>
<evidence type="ECO:0000313" key="2">
    <source>
        <dbReference type="EMBL" id="KAJ8893043.1"/>
    </source>
</evidence>
<accession>A0ABQ9I8S0</accession>
<gene>
    <name evidence="2" type="ORF">PR048_005624</name>
</gene>
<dbReference type="EMBL" id="JARBHB010000002">
    <property type="protein sequence ID" value="KAJ8893043.1"/>
    <property type="molecule type" value="Genomic_DNA"/>
</dbReference>
<comment type="caution">
    <text evidence="2">The sequence shown here is derived from an EMBL/GenBank/DDBJ whole genome shotgun (WGS) entry which is preliminary data.</text>
</comment>
<evidence type="ECO:0000313" key="3">
    <source>
        <dbReference type="Proteomes" id="UP001159363"/>
    </source>
</evidence>
<keyword evidence="3" id="KW-1185">Reference proteome</keyword>
<proteinExistence type="predicted"/>
<feature type="compositionally biased region" description="Polar residues" evidence="1">
    <location>
        <begin position="1"/>
        <end position="12"/>
    </location>
</feature>
<protein>
    <submittedName>
        <fullName evidence="2">Uncharacterized protein</fullName>
    </submittedName>
</protein>
<feature type="region of interest" description="Disordered" evidence="1">
    <location>
        <begin position="1"/>
        <end position="21"/>
    </location>
</feature>
<dbReference type="Proteomes" id="UP001159363">
    <property type="component" value="Chromosome 2"/>
</dbReference>
<name>A0ABQ9I8S0_9NEOP</name>
<sequence length="95" mass="11168">MNLKNQGSSNLHTGYCQPRSECSDNNIPKFKKFGFTDNAKHKNPLDWWRDRRAYICTCMNLCIGGCILFQHLCNVKEFFLQLDKRLQKEEIACHL</sequence>
<evidence type="ECO:0000256" key="1">
    <source>
        <dbReference type="SAM" id="MobiDB-lite"/>
    </source>
</evidence>